<evidence type="ECO:0000313" key="3">
    <source>
        <dbReference type="Proteomes" id="UP000520156"/>
    </source>
</evidence>
<proteinExistence type="predicted"/>
<evidence type="ECO:0000313" key="2">
    <source>
        <dbReference type="EMBL" id="MBC2651351.1"/>
    </source>
</evidence>
<reference evidence="2 3" key="1">
    <citation type="submission" date="2020-08" db="EMBL/GenBank/DDBJ databases">
        <title>The genome sequence of Novosphingobium flavum 4Y4.</title>
        <authorList>
            <person name="Liu Y."/>
        </authorList>
    </citation>
    <scope>NUCLEOTIDE SEQUENCE [LARGE SCALE GENOMIC DNA]</scope>
    <source>
        <strain evidence="2 3">4Y4</strain>
    </source>
</reference>
<gene>
    <name evidence="2" type="ORF">H7F49_06515</name>
</gene>
<keyword evidence="1" id="KW-0040">ANK repeat</keyword>
<protein>
    <recommendedName>
        <fullName evidence="4">Ankyrin repeat domain-containing protein</fullName>
    </recommendedName>
</protein>
<dbReference type="AlphaFoldDB" id="A0A7X1KBJ0"/>
<dbReference type="Gene3D" id="1.25.40.20">
    <property type="entry name" value="Ankyrin repeat-containing domain"/>
    <property type="match status" value="1"/>
</dbReference>
<keyword evidence="3" id="KW-1185">Reference proteome</keyword>
<dbReference type="Proteomes" id="UP000520156">
    <property type="component" value="Unassembled WGS sequence"/>
</dbReference>
<feature type="repeat" description="ANK" evidence="1">
    <location>
        <begin position="6"/>
        <end position="38"/>
    </location>
</feature>
<sequence>MIVVEDGQHPLFEAIDNADLAEIARLVASGADVGMRDFVGEPAIFKAVTAAEFAEDGDEREQRMDVVRGLMELGASLTALDDNGRNILVGPILGLRVDMVGWLLEQGVNPNHGCAEPWETICDLAMFDYEHEAWMARGLAPLNPPSGVENPDAWLAWVDHEAAQLGYLRPTLPLLLRQHGALTGAEMAAKLGGTPQQGVEWKRSAWRLKEAPSIESVAGDLNHG</sequence>
<dbReference type="SUPFAM" id="SSF48403">
    <property type="entry name" value="Ankyrin repeat"/>
    <property type="match status" value="1"/>
</dbReference>
<dbReference type="InterPro" id="IPR002110">
    <property type="entry name" value="Ankyrin_rpt"/>
</dbReference>
<comment type="caution">
    <text evidence="2">The sequence shown here is derived from an EMBL/GenBank/DDBJ whole genome shotgun (WGS) entry which is preliminary data.</text>
</comment>
<organism evidence="2 3">
    <name type="scientific">Novosphingobium aerophilum</name>
    <dbReference type="NCBI Taxonomy" id="2839843"/>
    <lineage>
        <taxon>Bacteria</taxon>
        <taxon>Pseudomonadati</taxon>
        <taxon>Pseudomonadota</taxon>
        <taxon>Alphaproteobacteria</taxon>
        <taxon>Sphingomonadales</taxon>
        <taxon>Sphingomonadaceae</taxon>
        <taxon>Novosphingobium</taxon>
    </lineage>
</organism>
<dbReference type="EMBL" id="JACLAU010000006">
    <property type="protein sequence ID" value="MBC2651351.1"/>
    <property type="molecule type" value="Genomic_DNA"/>
</dbReference>
<evidence type="ECO:0000256" key="1">
    <source>
        <dbReference type="PROSITE-ProRule" id="PRU00023"/>
    </source>
</evidence>
<dbReference type="RefSeq" id="WP_185682765.1">
    <property type="nucleotide sequence ID" value="NZ_JACLAU010000006.1"/>
</dbReference>
<accession>A0A7X1KBJ0</accession>
<name>A0A7X1KBJ0_9SPHN</name>
<evidence type="ECO:0008006" key="4">
    <source>
        <dbReference type="Google" id="ProtNLM"/>
    </source>
</evidence>
<dbReference type="InterPro" id="IPR036770">
    <property type="entry name" value="Ankyrin_rpt-contain_sf"/>
</dbReference>
<dbReference type="PROSITE" id="PS50088">
    <property type="entry name" value="ANK_REPEAT"/>
    <property type="match status" value="1"/>
</dbReference>